<feature type="compositionally biased region" description="Low complexity" evidence="1">
    <location>
        <begin position="333"/>
        <end position="347"/>
    </location>
</feature>
<feature type="compositionally biased region" description="Basic and acidic residues" evidence="1">
    <location>
        <begin position="321"/>
        <end position="331"/>
    </location>
</feature>
<evidence type="ECO:0000256" key="1">
    <source>
        <dbReference type="SAM" id="MobiDB-lite"/>
    </source>
</evidence>
<proteinExistence type="predicted"/>
<gene>
    <name evidence="2" type="ORF">URODEC1_LOCUS93579</name>
</gene>
<keyword evidence="3" id="KW-1185">Reference proteome</keyword>
<protein>
    <submittedName>
        <fullName evidence="2">Uncharacterized protein</fullName>
    </submittedName>
</protein>
<evidence type="ECO:0000313" key="2">
    <source>
        <dbReference type="EMBL" id="CAL5054044.1"/>
    </source>
</evidence>
<dbReference type="EMBL" id="OZ075146">
    <property type="protein sequence ID" value="CAL5054044.1"/>
    <property type="molecule type" value="Genomic_DNA"/>
</dbReference>
<organism evidence="2 3">
    <name type="scientific">Urochloa decumbens</name>
    <dbReference type="NCBI Taxonomy" id="240449"/>
    <lineage>
        <taxon>Eukaryota</taxon>
        <taxon>Viridiplantae</taxon>
        <taxon>Streptophyta</taxon>
        <taxon>Embryophyta</taxon>
        <taxon>Tracheophyta</taxon>
        <taxon>Spermatophyta</taxon>
        <taxon>Magnoliopsida</taxon>
        <taxon>Liliopsida</taxon>
        <taxon>Poales</taxon>
        <taxon>Poaceae</taxon>
        <taxon>PACMAD clade</taxon>
        <taxon>Panicoideae</taxon>
        <taxon>Panicodae</taxon>
        <taxon>Paniceae</taxon>
        <taxon>Melinidinae</taxon>
        <taxon>Urochloa</taxon>
    </lineage>
</organism>
<dbReference type="InterPro" id="IPR029058">
    <property type="entry name" value="AB_hydrolase_fold"/>
</dbReference>
<reference evidence="2 3" key="2">
    <citation type="submission" date="2024-10" db="EMBL/GenBank/DDBJ databases">
        <authorList>
            <person name="Ryan C."/>
        </authorList>
    </citation>
    <scope>NUCLEOTIDE SEQUENCE [LARGE SCALE GENOMIC DNA]</scope>
</reference>
<dbReference type="AlphaFoldDB" id="A0ABC9EAI7"/>
<sequence length="395" mass="43515">MAQEIEHTHLPIRGLNIHIAQVGKGESFGTNEHRWPAVIDPPIPIISDLFSVFFVCCRRAGHGGVPARLPGDMVLVAPPDAGRRRRRVPRHRARLPRVWALRPATRERGGLLGRPRRRRARHTRCLLRLQGVLGGKVGKDFGAFPAYEFALQHPERTRGVACLGIPFNPAPTPLDAMPEGFYIKRWREPGRAEADFGRHDVRRVVRTIYVLFAGAEIPTAEEGQEIMDLADLSTPLPEWFTEEDLDAYAKLYEKSGFRYPLQMPYSLASSMDGLVGQGDTQDTEPAGRQVPGAGVHGDGGEGLLLQVPGVRGRDARRHHGEVHAGPEDHLHAGGRPLRAGAAPGAGQPAPPRLPQGPPCRLRVKRRWDRGNNRTFAAVASLLSLGEFRSNKNVTT</sequence>
<feature type="compositionally biased region" description="Pro residues" evidence="1">
    <location>
        <begin position="348"/>
        <end position="357"/>
    </location>
</feature>
<dbReference type="Proteomes" id="UP001497457">
    <property type="component" value="Chromosome 36b"/>
</dbReference>
<dbReference type="PANTHER" id="PTHR43329">
    <property type="entry name" value="EPOXIDE HYDROLASE"/>
    <property type="match status" value="1"/>
</dbReference>
<dbReference type="SUPFAM" id="SSF53474">
    <property type="entry name" value="alpha/beta-Hydrolases"/>
    <property type="match status" value="1"/>
</dbReference>
<reference evidence="3" key="1">
    <citation type="submission" date="2024-06" db="EMBL/GenBank/DDBJ databases">
        <authorList>
            <person name="Ryan C."/>
        </authorList>
    </citation>
    <scope>NUCLEOTIDE SEQUENCE [LARGE SCALE GENOMIC DNA]</scope>
</reference>
<feature type="region of interest" description="Disordered" evidence="1">
    <location>
        <begin position="274"/>
        <end position="358"/>
    </location>
</feature>
<name>A0ABC9EAI7_9POAL</name>
<accession>A0ABC9EAI7</accession>
<dbReference type="Gene3D" id="3.40.50.1820">
    <property type="entry name" value="alpha/beta hydrolase"/>
    <property type="match status" value="1"/>
</dbReference>
<evidence type="ECO:0000313" key="3">
    <source>
        <dbReference type="Proteomes" id="UP001497457"/>
    </source>
</evidence>